<dbReference type="Gene3D" id="1.50.10.10">
    <property type="match status" value="1"/>
</dbReference>
<accession>A0A2C9LKL0</accession>
<dbReference type="VEuPathDB" id="VectorBase:BGLAX_044562"/>
<gene>
    <name evidence="1" type="primary">106065955</name>
</gene>
<dbReference type="SUPFAM" id="SSF48208">
    <property type="entry name" value="Six-hairpin glycosidases"/>
    <property type="match status" value="1"/>
</dbReference>
<dbReference type="KEGG" id="bgt:106065955"/>
<dbReference type="VEuPathDB" id="VectorBase:BGLB032022"/>
<dbReference type="InterPro" id="IPR012341">
    <property type="entry name" value="6hp_glycosidase-like_sf"/>
</dbReference>
<dbReference type="EnsemblMetazoa" id="BGLB032022-RA">
    <property type="protein sequence ID" value="BGLB032022-PA"/>
    <property type="gene ID" value="BGLB032022"/>
</dbReference>
<dbReference type="Proteomes" id="UP000076420">
    <property type="component" value="Unassembled WGS sequence"/>
</dbReference>
<dbReference type="InterPro" id="IPR008928">
    <property type="entry name" value="6-hairpin_glycosidase_sf"/>
</dbReference>
<reference evidence="1" key="1">
    <citation type="submission" date="2020-05" db="UniProtKB">
        <authorList>
            <consortium name="EnsemblMetazoa"/>
        </authorList>
    </citation>
    <scope>IDENTIFICATION</scope>
    <source>
        <strain evidence="1">BB02</strain>
    </source>
</reference>
<dbReference type="STRING" id="6526.A0A2C9LKL0"/>
<organism evidence="1 2">
    <name type="scientific">Biomphalaria glabrata</name>
    <name type="common">Bloodfluke planorb</name>
    <name type="synonym">Freshwater snail</name>
    <dbReference type="NCBI Taxonomy" id="6526"/>
    <lineage>
        <taxon>Eukaryota</taxon>
        <taxon>Metazoa</taxon>
        <taxon>Spiralia</taxon>
        <taxon>Lophotrochozoa</taxon>
        <taxon>Mollusca</taxon>
        <taxon>Gastropoda</taxon>
        <taxon>Heterobranchia</taxon>
        <taxon>Euthyneura</taxon>
        <taxon>Panpulmonata</taxon>
        <taxon>Hygrophila</taxon>
        <taxon>Lymnaeoidea</taxon>
        <taxon>Planorbidae</taxon>
        <taxon>Biomphalaria</taxon>
    </lineage>
</organism>
<dbReference type="GO" id="GO:0005975">
    <property type="term" value="P:carbohydrate metabolic process"/>
    <property type="evidence" value="ECO:0007669"/>
    <property type="project" value="InterPro"/>
</dbReference>
<sequence length="115" mass="13359">KSTFFTITHDLCRRLLKIFLPDSLGARPVHGEVEKYVLDPDWKPLVLFYEYFHAESGRGCGASHQTGWSALVLELVYKLHNMQQPLTESFVSDLFPKPPQPNLYRLQPHQSFLHH</sequence>
<proteinExistence type="predicted"/>
<evidence type="ECO:0000313" key="1">
    <source>
        <dbReference type="EnsemblMetazoa" id="BGLB032022-PA"/>
    </source>
</evidence>
<name>A0A2C9LKL0_BIOGL</name>
<dbReference type="AlphaFoldDB" id="A0A2C9LKL0"/>
<evidence type="ECO:0000313" key="2">
    <source>
        <dbReference type="Proteomes" id="UP000076420"/>
    </source>
</evidence>
<protein>
    <submittedName>
        <fullName evidence="1">Uncharacterized protein</fullName>
    </submittedName>
</protein>